<evidence type="ECO:0000313" key="3">
    <source>
        <dbReference type="Proteomes" id="UP000204293"/>
    </source>
</evidence>
<dbReference type="Proteomes" id="UP000204293">
    <property type="component" value="Segment"/>
</dbReference>
<dbReference type="RefSeq" id="YP_009330222.1">
    <property type="nucleotide sequence ID" value="NC_032255.1"/>
</dbReference>
<evidence type="ECO:0000256" key="1">
    <source>
        <dbReference type="SAM" id="Phobius"/>
    </source>
</evidence>
<protein>
    <submittedName>
        <fullName evidence="2">ORF90</fullName>
    </submittedName>
</protein>
<feature type="transmembrane region" description="Helical" evidence="1">
    <location>
        <begin position="141"/>
        <end position="171"/>
    </location>
</feature>
<keyword evidence="1" id="KW-0472">Membrane</keyword>
<dbReference type="KEGG" id="vg:30685094"/>
<keyword evidence="3" id="KW-1185">Reference proteome</keyword>
<proteinExistence type="predicted"/>
<evidence type="ECO:0000313" key="2">
    <source>
        <dbReference type="EMBL" id="APO13974.1"/>
    </source>
</evidence>
<keyword evidence="1" id="KW-1133">Transmembrane helix</keyword>
<name>A0A1L5JGP5_9BBAC</name>
<dbReference type="InterPro" id="IPR008563">
    <property type="entry name" value="AcMNPV_AC81"/>
</dbReference>
<accession>A0A1L5JGP5</accession>
<organism evidence="2 3">
    <name type="scientific">Plodia interpunctella granulovirus</name>
    <dbReference type="NCBI Taxonomy" id="262175"/>
    <lineage>
        <taxon>Viruses</taxon>
        <taxon>Viruses incertae sedis</taxon>
        <taxon>Naldaviricetes</taxon>
        <taxon>Lefavirales</taxon>
        <taxon>Baculoviridae</taxon>
        <taxon>Betabaculovirus</taxon>
        <taxon>Betabaculovirus plinterpunctellae</taxon>
    </lineage>
</organism>
<dbReference type="OrthoDB" id="10138at10239"/>
<reference evidence="2 3" key="1">
    <citation type="submission" date="2016-04" db="EMBL/GenBank/DDBJ databases">
        <title>Sequence analysis of the Plodia interpunctella granulovirus genome: Discovery of an unusual inhibitor-of-apoptosis (IAP) gene.</title>
        <authorList>
            <person name="Harrison R.L."/>
            <person name="Rowley D.L."/>
            <person name="Funk C.J."/>
        </authorList>
    </citation>
    <scope>NUCLEOTIDE SEQUENCE [LARGE SCALE GENOMIC DNA]</scope>
    <source>
        <strain evidence="2">Cambridge</strain>
    </source>
</reference>
<dbReference type="EMBL" id="KX151395">
    <property type="protein sequence ID" value="APO13974.1"/>
    <property type="molecule type" value="Genomic_DNA"/>
</dbReference>
<sequence>MDIMSSQNGNGKRVKYDSQLLLKYAFDYKPEDTTGLPNVINICRVKVRKTGGAVLAHYYSQIYLANNFNFEFHPGSQPKTFQSISDDKDFLLYQTLILCEECCRRKLEEYVEGENNFNIAFRNCETILCKRESVQSVVGGVLLLVLLINIIQFSLFNIICIAFLLFLLYLINNHLTVEPRVEYCIHFRKDE</sequence>
<keyword evidence="1" id="KW-0812">Transmembrane</keyword>
<dbReference type="GeneID" id="30685094"/>
<dbReference type="Pfam" id="PF05820">
    <property type="entry name" value="Ac81"/>
    <property type="match status" value="1"/>
</dbReference>